<reference evidence="7" key="1">
    <citation type="journal article" date="2010" name="ISME J.">
        <title>The complete genome sequence of the algal symbiont Dinoroseobacter shibae: a hitchhiker's guide to life in the sea.</title>
        <authorList>
            <person name="Wagner-Dobler I."/>
            <person name="Ballhausen B."/>
            <person name="Berger M."/>
            <person name="Brinkhoff T."/>
            <person name="Buchholz I."/>
            <person name="Bunk B."/>
            <person name="Cypionka H."/>
            <person name="Daniel R."/>
            <person name="Drepper T."/>
            <person name="Gerdts G."/>
            <person name="Hahnke S."/>
            <person name="Han C."/>
            <person name="Jahn D."/>
            <person name="Kalhoefer D."/>
            <person name="Kiss H."/>
            <person name="Klenk H.P."/>
            <person name="Kyrpides N."/>
            <person name="Liebl W."/>
            <person name="Liesegang H."/>
            <person name="Meincke L."/>
            <person name="Pati A."/>
            <person name="Petersen J."/>
            <person name="Piekarski T."/>
            <person name="Pommerenke C."/>
            <person name="Pradella S."/>
            <person name="Pukall R."/>
            <person name="Rabus R."/>
            <person name="Stackebrandt E."/>
            <person name="Thole S."/>
            <person name="Thompson L."/>
            <person name="Tielen P."/>
            <person name="Tomasch J."/>
            <person name="von Jan M."/>
            <person name="Wanphrut N."/>
            <person name="Wichels A."/>
            <person name="Zech H."/>
            <person name="Simon M."/>
        </authorList>
    </citation>
    <scope>NUCLEOTIDE SEQUENCE [LARGE SCALE GENOMIC DNA]</scope>
    <source>
        <strain evidence="7">DSM 16493 / NCIMB 14021 / DFL 12</strain>
    </source>
</reference>
<dbReference type="InterPro" id="IPR000889">
    <property type="entry name" value="Glutathione_peroxidase"/>
</dbReference>
<dbReference type="KEGG" id="dsh:Dshi_2055"/>
<dbReference type="HOGENOM" id="CLU_029507_1_1_5"/>
<evidence type="ECO:0000313" key="7">
    <source>
        <dbReference type="Proteomes" id="UP000006833"/>
    </source>
</evidence>
<gene>
    <name evidence="6" type="ordered locus">Dshi_2055</name>
</gene>
<organism evidence="6 7">
    <name type="scientific">Dinoroseobacter shibae (strain DSM 16493 / NCIMB 14021 / DFL 12)</name>
    <dbReference type="NCBI Taxonomy" id="398580"/>
    <lineage>
        <taxon>Bacteria</taxon>
        <taxon>Pseudomonadati</taxon>
        <taxon>Pseudomonadota</taxon>
        <taxon>Alphaproteobacteria</taxon>
        <taxon>Rhodobacterales</taxon>
        <taxon>Roseobacteraceae</taxon>
        <taxon>Dinoroseobacter</taxon>
    </lineage>
</organism>
<dbReference type="Proteomes" id="UP000006833">
    <property type="component" value="Chromosome"/>
</dbReference>
<evidence type="ECO:0000313" key="6">
    <source>
        <dbReference type="EMBL" id="ABV93792.1"/>
    </source>
</evidence>
<dbReference type="AlphaFoldDB" id="A8LPT8"/>
<dbReference type="PROSITE" id="PS51355">
    <property type="entry name" value="GLUTATHIONE_PEROXID_3"/>
    <property type="match status" value="1"/>
</dbReference>
<name>A8LPT8_DINSH</name>
<dbReference type="GO" id="GO:0006979">
    <property type="term" value="P:response to oxidative stress"/>
    <property type="evidence" value="ECO:0007669"/>
    <property type="project" value="InterPro"/>
</dbReference>
<dbReference type="InterPro" id="IPR029759">
    <property type="entry name" value="GPX_AS"/>
</dbReference>
<dbReference type="CDD" id="cd00340">
    <property type="entry name" value="GSH_Peroxidase"/>
    <property type="match status" value="1"/>
</dbReference>
<dbReference type="PRINTS" id="PR01011">
    <property type="entry name" value="GLUTPROXDASE"/>
</dbReference>
<keyword evidence="2 5" id="KW-0575">Peroxidase</keyword>
<evidence type="ECO:0000256" key="2">
    <source>
        <dbReference type="ARBA" id="ARBA00022559"/>
    </source>
</evidence>
<dbReference type="GO" id="GO:0004601">
    <property type="term" value="F:peroxidase activity"/>
    <property type="evidence" value="ECO:0007669"/>
    <property type="project" value="UniProtKB-KW"/>
</dbReference>
<dbReference type="SUPFAM" id="SSF52833">
    <property type="entry name" value="Thioredoxin-like"/>
    <property type="match status" value="1"/>
</dbReference>
<dbReference type="STRING" id="398580.Dshi_2055"/>
<feature type="active site" evidence="4">
    <location>
        <position position="56"/>
    </location>
</feature>
<dbReference type="PIRSF" id="PIRSF000303">
    <property type="entry name" value="Glutathion_perox"/>
    <property type="match status" value="1"/>
</dbReference>
<sequence length="177" mass="19146">MAVVGLVAASSVAARPATSDPLPDGAGAFMAIEGVPLNLSDWAGQPVLVVNTASRCGFTDQYAGLQALQDRYGTDRLTVLAVPSDSFNQEFATAEEVAEFCALNYDLTLPMTDITPVRGTGAHPFYDWLAETQNVVPRWNFTKILLDGEGRFVAHFDTATRPLSPRITREIDALITR</sequence>
<dbReference type="Pfam" id="PF00255">
    <property type="entry name" value="GSHPx"/>
    <property type="match status" value="1"/>
</dbReference>
<proteinExistence type="inferred from homology"/>
<comment type="similarity">
    <text evidence="1 5">Belongs to the glutathione peroxidase family.</text>
</comment>
<evidence type="ECO:0000256" key="3">
    <source>
        <dbReference type="ARBA" id="ARBA00023002"/>
    </source>
</evidence>
<accession>A8LPT8</accession>
<dbReference type="Gene3D" id="3.40.30.10">
    <property type="entry name" value="Glutaredoxin"/>
    <property type="match status" value="1"/>
</dbReference>
<dbReference type="InterPro" id="IPR036249">
    <property type="entry name" value="Thioredoxin-like_sf"/>
</dbReference>
<evidence type="ECO:0000256" key="4">
    <source>
        <dbReference type="PIRSR" id="PIRSR000303-1"/>
    </source>
</evidence>
<protein>
    <recommendedName>
        <fullName evidence="5">Glutathione peroxidase</fullName>
    </recommendedName>
</protein>
<dbReference type="PROSITE" id="PS00460">
    <property type="entry name" value="GLUTATHIONE_PEROXID_1"/>
    <property type="match status" value="1"/>
</dbReference>
<keyword evidence="7" id="KW-1185">Reference proteome</keyword>
<dbReference type="PANTHER" id="PTHR11592:SF78">
    <property type="entry name" value="GLUTATHIONE PEROXIDASE"/>
    <property type="match status" value="1"/>
</dbReference>
<dbReference type="PANTHER" id="PTHR11592">
    <property type="entry name" value="GLUTATHIONE PEROXIDASE"/>
    <property type="match status" value="1"/>
</dbReference>
<evidence type="ECO:0000256" key="5">
    <source>
        <dbReference type="RuleBase" id="RU000499"/>
    </source>
</evidence>
<keyword evidence="3 5" id="KW-0560">Oxidoreductase</keyword>
<evidence type="ECO:0000256" key="1">
    <source>
        <dbReference type="ARBA" id="ARBA00006926"/>
    </source>
</evidence>
<dbReference type="eggNOG" id="COG0386">
    <property type="taxonomic scope" value="Bacteria"/>
</dbReference>
<dbReference type="EMBL" id="CP000830">
    <property type="protein sequence ID" value="ABV93792.1"/>
    <property type="molecule type" value="Genomic_DNA"/>
</dbReference>